<dbReference type="InterPro" id="IPR004869">
    <property type="entry name" value="MMPL_dom"/>
</dbReference>
<name>A0ABN9WLS9_9DINO</name>
<accession>A0ABN9WLS9</accession>
<evidence type="ECO:0000313" key="9">
    <source>
        <dbReference type="EMBL" id="CAK0885959.1"/>
    </source>
</evidence>
<evidence type="ECO:0000259" key="8">
    <source>
        <dbReference type="Pfam" id="PF03176"/>
    </source>
</evidence>
<reference evidence="9" key="1">
    <citation type="submission" date="2023-10" db="EMBL/GenBank/DDBJ databases">
        <authorList>
            <person name="Chen Y."/>
            <person name="Shah S."/>
            <person name="Dougan E. K."/>
            <person name="Thang M."/>
            <person name="Chan C."/>
        </authorList>
    </citation>
    <scope>NUCLEOTIDE SEQUENCE [LARGE SCALE GENOMIC DNA]</scope>
</reference>
<evidence type="ECO:0000256" key="3">
    <source>
        <dbReference type="ARBA" id="ARBA00022989"/>
    </source>
</evidence>
<sequence>MVTDLTCWLIGFSEWVVANGGTWPVKAGSGFDQLAVRYVLSSKTAGRETKSYVWLDDGATRIQAFFSTVFVDLALSAGAGEALELKAKWDDHLAAFNEDARASVAGAWQTARIWVRAEAERVIVTSTVLTLGIALFLVFVGVLVFTRSFGLAIVVMSTVTMIIVGLFFFMVVVMGWLIGAVEVLSLIMFIGFAVDYCLHIAHKYHACIIHDVTEEADDSHENAEQKTMLEKAGAAAASRLRQSVALTGNTRLGMAASVAGAKILRKQAEGSDGSSTGTPPGRTASPQRTRVTMRVADTLSSSKLPSPPSPTCDAVRQANRGAERFERAKFALEKIGPSVLGSGLTTLGSAAFLLPCSLHVFYRIGAVVCGITVYAEFFALLFLPATLMIIGPAGHNFRGCMLFNLQDWDVDPLSSNIDSHARNKGIYVLNVPVRGMAQMTPGQPASRTRIIASG</sequence>
<evidence type="ECO:0000256" key="2">
    <source>
        <dbReference type="ARBA" id="ARBA00022692"/>
    </source>
</evidence>
<evidence type="ECO:0000256" key="5">
    <source>
        <dbReference type="SAM" id="MobiDB-lite"/>
    </source>
</evidence>
<feature type="compositionally biased region" description="Low complexity" evidence="5">
    <location>
        <begin position="270"/>
        <end position="286"/>
    </location>
</feature>
<feature type="transmembrane region" description="Helical" evidence="6">
    <location>
        <begin position="122"/>
        <end position="145"/>
    </location>
</feature>
<feature type="signal peptide" evidence="7">
    <location>
        <begin position="1"/>
        <end position="20"/>
    </location>
</feature>
<feature type="transmembrane region" description="Helical" evidence="6">
    <location>
        <begin position="151"/>
        <end position="178"/>
    </location>
</feature>
<dbReference type="EMBL" id="CAUYUJ010018738">
    <property type="protein sequence ID" value="CAK0885959.1"/>
    <property type="molecule type" value="Genomic_DNA"/>
</dbReference>
<comment type="caution">
    <text evidence="9">The sequence shown here is derived from an EMBL/GenBank/DDBJ whole genome shotgun (WGS) entry which is preliminary data.</text>
</comment>
<dbReference type="Gene3D" id="1.20.1640.10">
    <property type="entry name" value="Multidrug efflux transporter AcrB transmembrane domain"/>
    <property type="match status" value="2"/>
</dbReference>
<dbReference type="Pfam" id="PF03176">
    <property type="entry name" value="MMPL"/>
    <property type="match status" value="1"/>
</dbReference>
<dbReference type="Proteomes" id="UP001189429">
    <property type="component" value="Unassembled WGS sequence"/>
</dbReference>
<proteinExistence type="predicted"/>
<dbReference type="InterPro" id="IPR042480">
    <property type="entry name" value="DISP3"/>
</dbReference>
<feature type="transmembrane region" description="Helical" evidence="6">
    <location>
        <begin position="335"/>
        <end position="354"/>
    </location>
</feature>
<gene>
    <name evidence="9" type="ORF">PCOR1329_LOCUS67428</name>
</gene>
<dbReference type="PANTHER" id="PTHR46687">
    <property type="entry name" value="PROTEIN DISPATCHED HOMOLOG 3"/>
    <property type="match status" value="1"/>
</dbReference>
<dbReference type="PANTHER" id="PTHR46687:SF1">
    <property type="entry name" value="PROTEIN DISPATCHED HOMOLOG 3"/>
    <property type="match status" value="1"/>
</dbReference>
<organism evidence="9 10">
    <name type="scientific">Prorocentrum cordatum</name>
    <dbReference type="NCBI Taxonomy" id="2364126"/>
    <lineage>
        <taxon>Eukaryota</taxon>
        <taxon>Sar</taxon>
        <taxon>Alveolata</taxon>
        <taxon>Dinophyceae</taxon>
        <taxon>Prorocentrales</taxon>
        <taxon>Prorocentraceae</taxon>
        <taxon>Prorocentrum</taxon>
    </lineage>
</organism>
<feature type="chain" id="PRO_5045509555" description="Membrane transport protein MMPL domain-containing protein" evidence="7">
    <location>
        <begin position="21"/>
        <end position="454"/>
    </location>
</feature>
<evidence type="ECO:0000256" key="1">
    <source>
        <dbReference type="ARBA" id="ARBA00004141"/>
    </source>
</evidence>
<feature type="region of interest" description="Disordered" evidence="5">
    <location>
        <begin position="268"/>
        <end position="290"/>
    </location>
</feature>
<evidence type="ECO:0000256" key="6">
    <source>
        <dbReference type="SAM" id="Phobius"/>
    </source>
</evidence>
<keyword evidence="2 6" id="KW-0812">Transmembrane</keyword>
<feature type="domain" description="Membrane transport protein MMPL" evidence="8">
    <location>
        <begin position="319"/>
        <end position="394"/>
    </location>
</feature>
<keyword evidence="4 6" id="KW-0472">Membrane</keyword>
<evidence type="ECO:0000256" key="4">
    <source>
        <dbReference type="ARBA" id="ARBA00023136"/>
    </source>
</evidence>
<evidence type="ECO:0000313" key="10">
    <source>
        <dbReference type="Proteomes" id="UP001189429"/>
    </source>
</evidence>
<keyword evidence="3 6" id="KW-1133">Transmembrane helix</keyword>
<dbReference type="SUPFAM" id="SSF82866">
    <property type="entry name" value="Multidrug efflux transporter AcrB transmembrane domain"/>
    <property type="match status" value="2"/>
</dbReference>
<keyword evidence="10" id="KW-1185">Reference proteome</keyword>
<protein>
    <recommendedName>
        <fullName evidence="8">Membrane transport protein MMPL domain-containing protein</fullName>
    </recommendedName>
</protein>
<keyword evidence="7" id="KW-0732">Signal</keyword>
<feature type="transmembrane region" description="Helical" evidence="6">
    <location>
        <begin position="360"/>
        <end position="383"/>
    </location>
</feature>
<comment type="subcellular location">
    <subcellularLocation>
        <location evidence="1">Membrane</location>
        <topology evidence="1">Multi-pass membrane protein</topology>
    </subcellularLocation>
</comment>
<evidence type="ECO:0000256" key="7">
    <source>
        <dbReference type="SAM" id="SignalP"/>
    </source>
</evidence>